<proteinExistence type="predicted"/>
<dbReference type="EMBL" id="FNFH01000001">
    <property type="protein sequence ID" value="SDJ70264.1"/>
    <property type="molecule type" value="Genomic_DNA"/>
</dbReference>
<gene>
    <name evidence="2" type="ORF">SAMN05216212_0760</name>
</gene>
<evidence type="ECO:0000313" key="2">
    <source>
        <dbReference type="EMBL" id="SDJ70264.1"/>
    </source>
</evidence>
<accession>A0A1G8VW18</accession>
<name>A0A1G8VW18_9GAMM</name>
<protein>
    <recommendedName>
        <fullName evidence="4">YqjK-like protein</fullName>
    </recommendedName>
</protein>
<evidence type="ECO:0000313" key="3">
    <source>
        <dbReference type="Proteomes" id="UP000199305"/>
    </source>
</evidence>
<reference evidence="3" key="1">
    <citation type="submission" date="2016-10" db="EMBL/GenBank/DDBJ databases">
        <authorList>
            <person name="Varghese N."/>
            <person name="Submissions S."/>
        </authorList>
    </citation>
    <scope>NUCLEOTIDE SEQUENCE [LARGE SCALE GENOMIC DNA]</scope>
    <source>
        <strain evidence="3">CGMCC 1.10658</strain>
    </source>
</reference>
<keyword evidence="3" id="KW-1185">Reference proteome</keyword>
<keyword evidence="1" id="KW-0812">Transmembrane</keyword>
<feature type="transmembrane region" description="Helical" evidence="1">
    <location>
        <begin position="42"/>
        <end position="62"/>
    </location>
</feature>
<sequence>MSLRHLNKRIDRCADQMERQRLGALALLDRQHRDVRERARGIPIPVALGLAVVAGFVAERLVKSPKAAHALRLYSIWRMF</sequence>
<dbReference type="AlphaFoldDB" id="A0A1G8VW18"/>
<organism evidence="2 3">
    <name type="scientific">Microbulbifer yueqingensis</name>
    <dbReference type="NCBI Taxonomy" id="658219"/>
    <lineage>
        <taxon>Bacteria</taxon>
        <taxon>Pseudomonadati</taxon>
        <taxon>Pseudomonadota</taxon>
        <taxon>Gammaproteobacteria</taxon>
        <taxon>Cellvibrionales</taxon>
        <taxon>Microbulbiferaceae</taxon>
        <taxon>Microbulbifer</taxon>
    </lineage>
</organism>
<evidence type="ECO:0000256" key="1">
    <source>
        <dbReference type="SAM" id="Phobius"/>
    </source>
</evidence>
<keyword evidence="1" id="KW-0472">Membrane</keyword>
<dbReference type="Proteomes" id="UP000199305">
    <property type="component" value="Unassembled WGS sequence"/>
</dbReference>
<keyword evidence="1" id="KW-1133">Transmembrane helix</keyword>
<dbReference type="STRING" id="658219.SAMN05216212_0760"/>
<dbReference type="OrthoDB" id="5739552at2"/>
<evidence type="ECO:0008006" key="4">
    <source>
        <dbReference type="Google" id="ProtNLM"/>
    </source>
</evidence>